<evidence type="ECO:0000256" key="1">
    <source>
        <dbReference type="SAM" id="MobiDB-lite"/>
    </source>
</evidence>
<evidence type="ECO:0000313" key="3">
    <source>
        <dbReference type="Proteomes" id="UP000077202"/>
    </source>
</evidence>
<comment type="caution">
    <text evidence="2">The sequence shown here is derived from an EMBL/GenBank/DDBJ whole genome shotgun (WGS) entry which is preliminary data.</text>
</comment>
<dbReference type="AlphaFoldDB" id="A0A176WNH8"/>
<organism evidence="2 3">
    <name type="scientific">Marchantia polymorpha subsp. ruderalis</name>
    <dbReference type="NCBI Taxonomy" id="1480154"/>
    <lineage>
        <taxon>Eukaryota</taxon>
        <taxon>Viridiplantae</taxon>
        <taxon>Streptophyta</taxon>
        <taxon>Embryophyta</taxon>
        <taxon>Marchantiophyta</taxon>
        <taxon>Marchantiopsida</taxon>
        <taxon>Marchantiidae</taxon>
        <taxon>Marchantiales</taxon>
        <taxon>Marchantiaceae</taxon>
        <taxon>Marchantia</taxon>
    </lineage>
</organism>
<proteinExistence type="predicted"/>
<dbReference type="EMBL" id="LVLJ01000445">
    <property type="protein sequence ID" value="OAE34153.1"/>
    <property type="molecule type" value="Genomic_DNA"/>
</dbReference>
<evidence type="ECO:0000313" key="2">
    <source>
        <dbReference type="EMBL" id="OAE34153.1"/>
    </source>
</evidence>
<reference evidence="2" key="1">
    <citation type="submission" date="2016-03" db="EMBL/GenBank/DDBJ databases">
        <title>Mechanisms controlling the formation of the plant cell surface in tip-growing cells are functionally conserved among land plants.</title>
        <authorList>
            <person name="Honkanen S."/>
            <person name="Jones V.A."/>
            <person name="Morieri G."/>
            <person name="Champion C."/>
            <person name="Hetherington A.J."/>
            <person name="Kelly S."/>
            <person name="Saint-Marcoux D."/>
            <person name="Proust H."/>
            <person name="Prescott H."/>
            <person name="Dolan L."/>
        </authorList>
    </citation>
    <scope>NUCLEOTIDE SEQUENCE [LARGE SCALE GENOMIC DNA]</scope>
    <source>
        <tissue evidence="2">Whole gametophyte</tissue>
    </source>
</reference>
<protein>
    <submittedName>
        <fullName evidence="2">Uncharacterized protein</fullName>
    </submittedName>
</protein>
<feature type="region of interest" description="Disordered" evidence="1">
    <location>
        <begin position="99"/>
        <end position="131"/>
    </location>
</feature>
<accession>A0A176WNH8</accession>
<gene>
    <name evidence="2" type="ORF">AXG93_1593s1120</name>
</gene>
<sequence>MGSEETTAKGTTDGLSVGVAHLFQQELLDQRKSWTNEHLSTQGYKHVLLARGLRIRCLHSFVLRPSLPSYLHPCFLWLLDENRVEEVWIDGKIPDSCPVDVEKEESLQAPPPDPTTDSMAQNPCIVRPHGK</sequence>
<keyword evidence="3" id="KW-1185">Reference proteome</keyword>
<dbReference type="Proteomes" id="UP000077202">
    <property type="component" value="Unassembled WGS sequence"/>
</dbReference>
<name>A0A176WNH8_MARPO</name>